<evidence type="ECO:0000256" key="3">
    <source>
        <dbReference type="ARBA" id="ARBA00022561"/>
    </source>
</evidence>
<evidence type="ECO:0000256" key="7">
    <source>
        <dbReference type="ARBA" id="ARBA00023274"/>
    </source>
</evidence>
<evidence type="ECO:0000256" key="2">
    <source>
        <dbReference type="ARBA" id="ARBA00022497"/>
    </source>
</evidence>
<reference evidence="11" key="1">
    <citation type="journal article" date="2022" name="bioRxiv">
        <title>Unlocking the hidden genetic diversity of varicosaviruses, the neglected plant rhabdoviruses.</title>
        <authorList>
            <person name="Bejerman N."/>
            <person name="Dietzgen R.G."/>
            <person name="Debat H."/>
        </authorList>
    </citation>
    <scope>NUCLEOTIDE SEQUENCE</scope>
</reference>
<evidence type="ECO:0000313" key="11">
    <source>
        <dbReference type="EMBL" id="DAZ90793.1"/>
    </source>
</evidence>
<keyword evidence="9" id="KW-1035">Host cytoplasm</keyword>
<evidence type="ECO:0000256" key="5">
    <source>
        <dbReference type="ARBA" id="ARBA00022884"/>
    </source>
</evidence>
<dbReference type="GO" id="GO:0019029">
    <property type="term" value="C:helical viral capsid"/>
    <property type="evidence" value="ECO:0007669"/>
    <property type="project" value="UniProtKB-UniRule"/>
</dbReference>
<feature type="compositionally biased region" description="Acidic residues" evidence="10">
    <location>
        <begin position="55"/>
        <end position="88"/>
    </location>
</feature>
<feature type="compositionally biased region" description="Basic and acidic residues" evidence="10">
    <location>
        <begin position="116"/>
        <end position="127"/>
    </location>
</feature>
<evidence type="ECO:0000256" key="9">
    <source>
        <dbReference type="RuleBase" id="RU369108"/>
    </source>
</evidence>
<dbReference type="InterPro" id="IPR004902">
    <property type="entry name" value="Rhabdo_ncap_2"/>
</dbReference>
<sequence>MSTFSQRLRSLRKETEAVASGQSNINNQSQDDLNDRSQPFNAEDFERELGQNSEDLTDNSDLSGDESESTLDSDEPSDVGTDDDDDDIDGSKNPKNMDTSTRENQKEKRSERSKRSKEDKSSKRKESYPGVMRPDKTNVVGSKHIEDLRAKFFSKKFKLPKVKNKLFDDLPTMSTTGTSTESFDDDCLKDRVAVRLNVMNNNLKIISLGEKMLRSLKGQLTRRRIAQIFNLAYQLKAPGINSSTRVFPVIDPFRGENDIRPSDVDESVVVGIDDAEAIEYKDNYSPLQKAQMYAFIASSLLRMFTRSPENYSEAWKHINDGFETFYARPTPLKGFTPNKENLKSLHKQFSLDPLFKMTLYRILYMSSSDSDHLSLKRFLYEIHLAHTGMHIVPIFSRLCISLNCTTKTLLIGINNPEYEVQLKALVSVIRKMADNDGPCKQQMWKYGRIFDQNFMSSLQTRACPRLVYILAAALKYDHPDGSSNILSIQQLVGINERDKENCQMAGEALVRMIRSTHIDKYTSPIYQFV</sequence>
<evidence type="ECO:0000256" key="8">
    <source>
        <dbReference type="ARBA" id="ARBA00033344"/>
    </source>
</evidence>
<comment type="subunit">
    <text evidence="9">Homomultimerizes to form the nucleocapsid. Binds to viral genomic RNA.</text>
</comment>
<comment type="subcellular location">
    <subcellularLocation>
        <location evidence="9">Virion</location>
    </subcellularLocation>
    <subcellularLocation>
        <location evidence="9">Host cytoplasm</location>
    </subcellularLocation>
</comment>
<comment type="similarity">
    <text evidence="9">Belongs to the nucleorhabdovirus nucleocapsid protein family.</text>
</comment>
<keyword evidence="4 9" id="KW-0946">Virion</keyword>
<evidence type="ECO:0000256" key="4">
    <source>
        <dbReference type="ARBA" id="ARBA00022844"/>
    </source>
</evidence>
<dbReference type="EMBL" id="BK061798">
    <property type="protein sequence ID" value="DAZ90793.1"/>
    <property type="molecule type" value="Viral_cRNA"/>
</dbReference>
<protein>
    <recommendedName>
        <fullName evidence="1 9">Nucleoprotein</fullName>
        <shortName evidence="9">NP</shortName>
        <shortName evidence="9">Protein N</shortName>
    </recommendedName>
    <alternativeName>
        <fullName evidence="8 9">Nucleocapsid protein</fullName>
    </alternativeName>
</protein>
<accession>A0A9N7AAN1</accession>
<proteinExistence type="inferred from homology"/>
<keyword evidence="3 9" id="KW-0167">Capsid protein</keyword>
<comment type="function">
    <text evidence="9">Encapsidates the genome, protecting it from nucleases. The encapsidated genomic RNA is termed the nucleocapsid (NC) and serves as template for viral transcription and replication.</text>
</comment>
<feature type="compositionally biased region" description="Polar residues" evidence="10">
    <location>
        <begin position="20"/>
        <end position="40"/>
    </location>
</feature>
<keyword evidence="7 9" id="KW-0687">Ribonucleoprotein</keyword>
<name>A0A9N7AAN1_9RHAB</name>
<keyword evidence="2 9" id="KW-1139">Helical capsid protein</keyword>
<organism evidence="11">
    <name type="scientific">Ranunculus virus 1</name>
    <dbReference type="NCBI Taxonomy" id="2977983"/>
    <lineage>
        <taxon>Viruses</taxon>
        <taxon>Riboviria</taxon>
        <taxon>Orthornavirae</taxon>
        <taxon>Negarnaviricota</taxon>
        <taxon>Haploviricotina</taxon>
        <taxon>Monjiviricetes</taxon>
        <taxon>Mononegavirales</taxon>
        <taxon>Rhabdoviridae</taxon>
        <taxon>Betarhabdovirinae</taxon>
        <taxon>Varicosavirus</taxon>
        <taxon>Varicosavirus ranunculi</taxon>
    </lineage>
</organism>
<keyword evidence="5 9" id="KW-0694">RNA-binding</keyword>
<evidence type="ECO:0000256" key="6">
    <source>
        <dbReference type="ARBA" id="ARBA00023086"/>
    </source>
</evidence>
<evidence type="ECO:0000256" key="10">
    <source>
        <dbReference type="SAM" id="MobiDB-lite"/>
    </source>
</evidence>
<dbReference type="GO" id="GO:0003723">
    <property type="term" value="F:RNA binding"/>
    <property type="evidence" value="ECO:0007669"/>
    <property type="project" value="UniProtKB-UniRule"/>
</dbReference>
<keyword evidence="6 9" id="KW-0543">Viral nucleoprotein</keyword>
<dbReference type="Pfam" id="PF03216">
    <property type="entry name" value="Rhabdo_ncap_2"/>
    <property type="match status" value="1"/>
</dbReference>
<feature type="compositionally biased region" description="Basic and acidic residues" evidence="10">
    <location>
        <begin position="100"/>
        <end position="110"/>
    </location>
</feature>
<dbReference type="GO" id="GO:1990904">
    <property type="term" value="C:ribonucleoprotein complex"/>
    <property type="evidence" value="ECO:0007669"/>
    <property type="project" value="UniProtKB-UniRule"/>
</dbReference>
<dbReference type="GO" id="GO:0030430">
    <property type="term" value="C:host cell cytoplasm"/>
    <property type="evidence" value="ECO:0007669"/>
    <property type="project" value="UniProtKB-SubCell"/>
</dbReference>
<dbReference type="GO" id="GO:0019013">
    <property type="term" value="C:viral nucleocapsid"/>
    <property type="evidence" value="ECO:0007669"/>
    <property type="project" value="UniProtKB-UniRule"/>
</dbReference>
<feature type="region of interest" description="Disordered" evidence="10">
    <location>
        <begin position="1"/>
        <end position="139"/>
    </location>
</feature>
<evidence type="ECO:0000256" key="1">
    <source>
        <dbReference type="ARBA" id="ARBA00014389"/>
    </source>
</evidence>